<comment type="cofactor">
    <cofactor evidence="1">
        <name>FAD</name>
        <dbReference type="ChEBI" id="CHEBI:57692"/>
    </cofactor>
</comment>
<protein>
    <submittedName>
        <fullName evidence="7">Acyl-CoA dehydrogenase NM domain-like protein</fullName>
    </submittedName>
</protein>
<dbReference type="InterPro" id="IPR036400">
    <property type="entry name" value="Cyt_B5-like_heme/steroid_sf"/>
</dbReference>
<keyword evidence="8" id="KW-1185">Reference proteome</keyword>
<keyword evidence="5" id="KW-0560">Oxidoreductase</keyword>
<dbReference type="Gene3D" id="1.20.140.10">
    <property type="entry name" value="Butyryl-CoA Dehydrogenase, subunit A, domain 3"/>
    <property type="match status" value="1"/>
</dbReference>
<sequence>MVTATPTTFTRDEVASNNTVDSLFIIIDSKVYDLTSFADAHPGGAHVLLQVAGKDATAEFFQMHRHEVLLKYEKLCVGTIAGETPQVLTIGPGDLSPVPYSEPQWLVPEFSSPYYKESHRKLRKAARIFVDEHLRPEALRIEESGERPSKEIIKLMWENGMNPMRLGPGKHLKGHTLMGGIVTPEEFDYFHELVLTQELSKTHGRACNDGFLGGMVIGLPPVLNFCNDPALRERVARECFSGEKAICLAISEAFAGSDVAGIRTTAVKSDCGKFYIVNGTKKWITNGVWADYFTTAVKTEKGYSVLLIERGEGVETEQIKTSYSSAAGTAFITFDNVRVPVNHLLGKEHQGFPVIMSNFNHERWVMCCAVIRSCRVVVEECLKWTNQRTVFNKRLIDQAVIRNKLAKMIALVESSQSWLESLTFQMCNMSYAQQSISLAGPIALLKTFATRAAHEIADESVQIFGGRGITKSGMGRVIESFNRTYKFDAILGGSEEILGDLAVRQAMRKFPKAML</sequence>
<dbReference type="Pfam" id="PF02771">
    <property type="entry name" value="Acyl-CoA_dh_N"/>
    <property type="match status" value="1"/>
</dbReference>
<dbReference type="OrthoDB" id="2588832at2759"/>
<dbReference type="InParanoid" id="A0A3N4L068"/>
<dbReference type="InterPro" id="IPR050741">
    <property type="entry name" value="Acyl-CoA_dehydrogenase"/>
</dbReference>
<dbReference type="SMART" id="SM01117">
    <property type="entry name" value="Cyt-b5"/>
    <property type="match status" value="1"/>
</dbReference>
<dbReference type="EMBL" id="ML119110">
    <property type="protein sequence ID" value="RPB16214.1"/>
    <property type="molecule type" value="Genomic_DNA"/>
</dbReference>
<evidence type="ECO:0000256" key="1">
    <source>
        <dbReference type="ARBA" id="ARBA00001974"/>
    </source>
</evidence>
<evidence type="ECO:0000256" key="2">
    <source>
        <dbReference type="ARBA" id="ARBA00009347"/>
    </source>
</evidence>
<dbReference type="Gene3D" id="3.10.120.10">
    <property type="entry name" value="Cytochrome b5-like heme/steroid binding domain"/>
    <property type="match status" value="1"/>
</dbReference>
<dbReference type="Pfam" id="PF00173">
    <property type="entry name" value="Cyt-b5"/>
    <property type="match status" value="1"/>
</dbReference>
<dbReference type="InterPro" id="IPR046373">
    <property type="entry name" value="Acyl-CoA_Oxase/DH_mid-dom_sf"/>
</dbReference>
<feature type="domain" description="Cytochrome b5 heme-binding" evidence="6">
    <location>
        <begin position="6"/>
        <end position="81"/>
    </location>
</feature>
<dbReference type="Pfam" id="PF02770">
    <property type="entry name" value="Acyl-CoA_dh_M"/>
    <property type="match status" value="1"/>
</dbReference>
<dbReference type="PANTHER" id="PTHR48083">
    <property type="entry name" value="MEDIUM-CHAIN SPECIFIC ACYL-COA DEHYDROGENASE, MITOCHONDRIAL-RELATED"/>
    <property type="match status" value="1"/>
</dbReference>
<keyword evidence="3" id="KW-0285">Flavoprotein</keyword>
<proteinExistence type="inferred from homology"/>
<dbReference type="Gene3D" id="2.40.110.10">
    <property type="entry name" value="Butyryl-CoA Dehydrogenase, subunit A, domain 2"/>
    <property type="match status" value="1"/>
</dbReference>
<dbReference type="Pfam" id="PF00441">
    <property type="entry name" value="Acyl-CoA_dh_1"/>
    <property type="match status" value="1"/>
</dbReference>
<dbReference type="GO" id="GO:0033539">
    <property type="term" value="P:fatty acid beta-oxidation using acyl-CoA dehydrogenase"/>
    <property type="evidence" value="ECO:0007669"/>
    <property type="project" value="TreeGrafter"/>
</dbReference>
<dbReference type="GO" id="GO:0005737">
    <property type="term" value="C:cytoplasm"/>
    <property type="evidence" value="ECO:0007669"/>
    <property type="project" value="TreeGrafter"/>
</dbReference>
<dbReference type="Gene3D" id="1.10.540.10">
    <property type="entry name" value="Acyl-CoA dehydrogenase/oxidase, N-terminal domain"/>
    <property type="match status" value="1"/>
</dbReference>
<name>A0A3N4L068_9PEZI</name>
<comment type="similarity">
    <text evidence="2">Belongs to the acyl-CoA dehydrogenase family.</text>
</comment>
<dbReference type="Proteomes" id="UP000277580">
    <property type="component" value="Unassembled WGS sequence"/>
</dbReference>
<organism evidence="7 8">
    <name type="scientific">Morchella conica CCBAS932</name>
    <dbReference type="NCBI Taxonomy" id="1392247"/>
    <lineage>
        <taxon>Eukaryota</taxon>
        <taxon>Fungi</taxon>
        <taxon>Dikarya</taxon>
        <taxon>Ascomycota</taxon>
        <taxon>Pezizomycotina</taxon>
        <taxon>Pezizomycetes</taxon>
        <taxon>Pezizales</taxon>
        <taxon>Morchellaceae</taxon>
        <taxon>Morchella</taxon>
    </lineage>
</organism>
<evidence type="ECO:0000256" key="5">
    <source>
        <dbReference type="ARBA" id="ARBA00023002"/>
    </source>
</evidence>
<dbReference type="InterPro" id="IPR009075">
    <property type="entry name" value="AcylCo_DH/oxidase_C"/>
</dbReference>
<dbReference type="InterPro" id="IPR037069">
    <property type="entry name" value="AcylCoA_DH/ox_N_sf"/>
</dbReference>
<keyword evidence="4" id="KW-0274">FAD</keyword>
<dbReference type="InterPro" id="IPR006091">
    <property type="entry name" value="Acyl-CoA_Oxase/DH_mid-dom"/>
</dbReference>
<dbReference type="PROSITE" id="PS00072">
    <property type="entry name" value="ACYL_COA_DH_1"/>
    <property type="match status" value="1"/>
</dbReference>
<dbReference type="InterPro" id="IPR001199">
    <property type="entry name" value="Cyt_B5-like_heme/steroid-bd"/>
</dbReference>
<dbReference type="GO" id="GO:0050660">
    <property type="term" value="F:flavin adenine dinucleotide binding"/>
    <property type="evidence" value="ECO:0007669"/>
    <property type="project" value="InterPro"/>
</dbReference>
<dbReference type="STRING" id="1392247.A0A3N4L068"/>
<dbReference type="SUPFAM" id="SSF56645">
    <property type="entry name" value="Acyl-CoA dehydrogenase NM domain-like"/>
    <property type="match status" value="1"/>
</dbReference>
<evidence type="ECO:0000256" key="4">
    <source>
        <dbReference type="ARBA" id="ARBA00022827"/>
    </source>
</evidence>
<evidence type="ECO:0000313" key="7">
    <source>
        <dbReference type="EMBL" id="RPB16214.1"/>
    </source>
</evidence>
<dbReference type="AlphaFoldDB" id="A0A3N4L068"/>
<dbReference type="GO" id="GO:0003995">
    <property type="term" value="F:acyl-CoA dehydrogenase activity"/>
    <property type="evidence" value="ECO:0007669"/>
    <property type="project" value="InterPro"/>
</dbReference>
<reference evidence="7 8" key="1">
    <citation type="journal article" date="2018" name="Nat. Ecol. Evol.">
        <title>Pezizomycetes genomes reveal the molecular basis of ectomycorrhizal truffle lifestyle.</title>
        <authorList>
            <person name="Murat C."/>
            <person name="Payen T."/>
            <person name="Noel B."/>
            <person name="Kuo A."/>
            <person name="Morin E."/>
            <person name="Chen J."/>
            <person name="Kohler A."/>
            <person name="Krizsan K."/>
            <person name="Balestrini R."/>
            <person name="Da Silva C."/>
            <person name="Montanini B."/>
            <person name="Hainaut M."/>
            <person name="Levati E."/>
            <person name="Barry K.W."/>
            <person name="Belfiori B."/>
            <person name="Cichocki N."/>
            <person name="Clum A."/>
            <person name="Dockter R.B."/>
            <person name="Fauchery L."/>
            <person name="Guy J."/>
            <person name="Iotti M."/>
            <person name="Le Tacon F."/>
            <person name="Lindquist E.A."/>
            <person name="Lipzen A."/>
            <person name="Malagnac F."/>
            <person name="Mello A."/>
            <person name="Molinier V."/>
            <person name="Miyauchi S."/>
            <person name="Poulain J."/>
            <person name="Riccioni C."/>
            <person name="Rubini A."/>
            <person name="Sitrit Y."/>
            <person name="Splivallo R."/>
            <person name="Traeger S."/>
            <person name="Wang M."/>
            <person name="Zifcakova L."/>
            <person name="Wipf D."/>
            <person name="Zambonelli A."/>
            <person name="Paolocci F."/>
            <person name="Nowrousian M."/>
            <person name="Ottonello S."/>
            <person name="Baldrian P."/>
            <person name="Spatafora J.W."/>
            <person name="Henrissat B."/>
            <person name="Nagy L.G."/>
            <person name="Aury J.M."/>
            <person name="Wincker P."/>
            <person name="Grigoriev I.V."/>
            <person name="Bonfante P."/>
            <person name="Martin F.M."/>
        </authorList>
    </citation>
    <scope>NUCLEOTIDE SEQUENCE [LARGE SCALE GENOMIC DNA]</scope>
    <source>
        <strain evidence="7 8">CCBAS932</strain>
    </source>
</reference>
<accession>A0A3N4L068</accession>
<evidence type="ECO:0000259" key="6">
    <source>
        <dbReference type="PROSITE" id="PS50255"/>
    </source>
</evidence>
<evidence type="ECO:0000256" key="3">
    <source>
        <dbReference type="ARBA" id="ARBA00022630"/>
    </source>
</evidence>
<evidence type="ECO:0000313" key="8">
    <source>
        <dbReference type="Proteomes" id="UP000277580"/>
    </source>
</evidence>
<dbReference type="SUPFAM" id="SSF55856">
    <property type="entry name" value="Cytochrome b5-like heme/steroid binding domain"/>
    <property type="match status" value="1"/>
</dbReference>
<dbReference type="PROSITE" id="PS50255">
    <property type="entry name" value="CYTOCHROME_B5_2"/>
    <property type="match status" value="1"/>
</dbReference>
<dbReference type="InterPro" id="IPR013786">
    <property type="entry name" value="AcylCoA_DH/ox_N"/>
</dbReference>
<dbReference type="SUPFAM" id="SSF47203">
    <property type="entry name" value="Acyl-CoA dehydrogenase C-terminal domain-like"/>
    <property type="match status" value="1"/>
</dbReference>
<gene>
    <name evidence="7" type="ORF">P167DRAFT_532679</name>
</gene>
<dbReference type="InterPro" id="IPR006089">
    <property type="entry name" value="Acyl-CoA_DH_CS"/>
</dbReference>
<dbReference type="PANTHER" id="PTHR48083:SF28">
    <property type="entry name" value="ACYL-COA DEHYDROGENASE FAMILY PROTEIN (AFU_ORTHOLOGUE AFUA_6G10880)-RELATED"/>
    <property type="match status" value="1"/>
</dbReference>
<dbReference type="InterPro" id="IPR009100">
    <property type="entry name" value="AcylCoA_DH/oxidase_NM_dom_sf"/>
</dbReference>
<dbReference type="InterPro" id="IPR036250">
    <property type="entry name" value="AcylCo_DH-like_C"/>
</dbReference>